<dbReference type="Proteomes" id="UP001283361">
    <property type="component" value="Unassembled WGS sequence"/>
</dbReference>
<organism evidence="2 3">
    <name type="scientific">Elysia crispata</name>
    <name type="common">lettuce slug</name>
    <dbReference type="NCBI Taxonomy" id="231223"/>
    <lineage>
        <taxon>Eukaryota</taxon>
        <taxon>Metazoa</taxon>
        <taxon>Spiralia</taxon>
        <taxon>Lophotrochozoa</taxon>
        <taxon>Mollusca</taxon>
        <taxon>Gastropoda</taxon>
        <taxon>Heterobranchia</taxon>
        <taxon>Euthyneura</taxon>
        <taxon>Panpulmonata</taxon>
        <taxon>Sacoglossa</taxon>
        <taxon>Placobranchoidea</taxon>
        <taxon>Plakobranchidae</taxon>
        <taxon>Elysia</taxon>
    </lineage>
</organism>
<dbReference type="AlphaFoldDB" id="A0AAE1AJ17"/>
<evidence type="ECO:0000313" key="3">
    <source>
        <dbReference type="Proteomes" id="UP001283361"/>
    </source>
</evidence>
<sequence>MKVQPQEERDMQKSLECDSPRLKLQLSDQEGQKSKNAQKLQFPLSVLGHPCPSRIRVNTRTPWRHGSRAAEKSEPDSFFRCLKNSTVETVLQPPSYNWATEMEQFSTGINFVVTVYCSSH</sequence>
<proteinExistence type="predicted"/>
<evidence type="ECO:0000313" key="2">
    <source>
        <dbReference type="EMBL" id="KAK3787662.1"/>
    </source>
</evidence>
<protein>
    <submittedName>
        <fullName evidence="2">Uncharacterized protein</fullName>
    </submittedName>
</protein>
<feature type="compositionally biased region" description="Basic and acidic residues" evidence="1">
    <location>
        <begin position="1"/>
        <end position="21"/>
    </location>
</feature>
<comment type="caution">
    <text evidence="2">The sequence shown here is derived from an EMBL/GenBank/DDBJ whole genome shotgun (WGS) entry which is preliminary data.</text>
</comment>
<gene>
    <name evidence="2" type="ORF">RRG08_031893</name>
</gene>
<reference evidence="2" key="1">
    <citation type="journal article" date="2023" name="G3 (Bethesda)">
        <title>A reference genome for the long-term kleptoplast-retaining sea slug Elysia crispata morphotype clarki.</title>
        <authorList>
            <person name="Eastman K.E."/>
            <person name="Pendleton A.L."/>
            <person name="Shaikh M.A."/>
            <person name="Suttiyut T."/>
            <person name="Ogas R."/>
            <person name="Tomko P."/>
            <person name="Gavelis G."/>
            <person name="Widhalm J.R."/>
            <person name="Wisecaver J.H."/>
        </authorList>
    </citation>
    <scope>NUCLEOTIDE SEQUENCE</scope>
    <source>
        <strain evidence="2">ECLA1</strain>
    </source>
</reference>
<feature type="compositionally biased region" description="Polar residues" evidence="1">
    <location>
        <begin position="26"/>
        <end position="39"/>
    </location>
</feature>
<name>A0AAE1AJ17_9GAST</name>
<evidence type="ECO:0000256" key="1">
    <source>
        <dbReference type="SAM" id="MobiDB-lite"/>
    </source>
</evidence>
<keyword evidence="3" id="KW-1185">Reference proteome</keyword>
<dbReference type="EMBL" id="JAWDGP010001847">
    <property type="protein sequence ID" value="KAK3787662.1"/>
    <property type="molecule type" value="Genomic_DNA"/>
</dbReference>
<feature type="region of interest" description="Disordered" evidence="1">
    <location>
        <begin position="1"/>
        <end position="39"/>
    </location>
</feature>
<accession>A0AAE1AJ17</accession>